<feature type="region of interest" description="Disordered" evidence="1">
    <location>
        <begin position="431"/>
        <end position="453"/>
    </location>
</feature>
<dbReference type="EMBL" id="JACBFH010000005">
    <property type="protein sequence ID" value="NYY96990.1"/>
    <property type="molecule type" value="Genomic_DNA"/>
</dbReference>
<reference evidence="4 5" key="3">
    <citation type="journal article" date="2022" name="Int. J. Syst. Evol. Microbiol.">
        <title>Strains of Bradyrhizobium barranii sp. nov. associated with legumes native to Canada are symbionts of soybeans and belong to different subspecies (subsp. barranii subsp. nov. and subsp. apii subsp. nov.) and symbiovars (sv. glycinearum and sv. septentrionale).</title>
        <authorList>
            <person name="Bromfield E.S.P."/>
            <person name="Cloutier S."/>
            <person name="Wasai-Hara S."/>
            <person name="Minamisawa K."/>
        </authorList>
    </citation>
    <scope>NUCLEOTIDE SEQUENCE [LARGE SCALE GENOMIC DNA]</scope>
    <source>
        <strain evidence="4 5">323S2</strain>
        <plasmid evidence="5">pBb323S2c</plasmid>
    </source>
</reference>
<name>A0A7Z0QPA9_9BRAD</name>
<evidence type="ECO:0000313" key="4">
    <source>
        <dbReference type="EMBL" id="UGX89804.1"/>
    </source>
</evidence>
<evidence type="ECO:0000313" key="3">
    <source>
        <dbReference type="EMBL" id="NYY96990.1"/>
    </source>
</evidence>
<evidence type="ECO:0008006" key="6">
    <source>
        <dbReference type="Google" id="ProtNLM"/>
    </source>
</evidence>
<dbReference type="AlphaFoldDB" id="A0A7Z0QPA9"/>
<protein>
    <recommendedName>
        <fullName evidence="6">Cytochrome c domain-containing protein</fullName>
    </recommendedName>
</protein>
<organism evidence="3">
    <name type="scientific">Bradyrhizobium barranii subsp. barranii</name>
    <dbReference type="NCBI Taxonomy" id="2823807"/>
    <lineage>
        <taxon>Bacteria</taxon>
        <taxon>Pseudomonadati</taxon>
        <taxon>Pseudomonadota</taxon>
        <taxon>Alphaproteobacteria</taxon>
        <taxon>Hyphomicrobiales</taxon>
        <taxon>Nitrobacteraceae</taxon>
        <taxon>Bradyrhizobium</taxon>
        <taxon>Bradyrhizobium barranii</taxon>
    </lineage>
</organism>
<sequence>MVTSKRFIAISTLSLLTAGAIEPANAQNPPPPMVSPDPIADIPITSFDPSLLFANYSWRSFIALNWPAKAGAANRGQADRTKAFSDVSGQRVWSTWKSRYEIFQPDGAIPRPWASYDGKNPCGDGFSNEVVTLSSFTAFSDFNQATFNLQTLGNPLVAQTKVYSRYEVRVNQQEFETIVGHKWYLASNLPTANTPVPFNDGSIEVKAAWRILTLADTPAIRARYYILTKAQVFDVATAKCVTQDIALVGLHIVAKTPNRPQWIWSSFEHVDNVPGITTEPKPPAGIPFSFNDPGKPQTLDPPRRPAALSPTNPPLASPTAMQVIRKQALSPASITMNNTYWNLPEIKGTVWQNYMLVMTQWPTQPSPQTPNNPGEPFPNKESTLSNTTMETYFQFEGASCMDCHQQSNAEGRDFVMFVTFDAFRGGVPSPSAPFSARVSGPSATEPGRALGNDPMIRSLVDFFEKTKDK</sequence>
<keyword evidence="4" id="KW-0614">Plasmid</keyword>
<dbReference type="Proteomes" id="UP000564836">
    <property type="component" value="Plasmid pBb323S2c"/>
</dbReference>
<keyword evidence="2" id="KW-0732">Signal</keyword>
<feature type="chain" id="PRO_5030923319" description="Cytochrome c domain-containing protein" evidence="2">
    <location>
        <begin position="27"/>
        <end position="469"/>
    </location>
</feature>
<accession>A0A7Z0QPA9</accession>
<evidence type="ECO:0000256" key="2">
    <source>
        <dbReference type="SAM" id="SignalP"/>
    </source>
</evidence>
<feature type="signal peptide" evidence="2">
    <location>
        <begin position="1"/>
        <end position="26"/>
    </location>
</feature>
<dbReference type="RefSeq" id="WP_166354680.1">
    <property type="nucleotide sequence ID" value="NZ_CP049702.1"/>
</dbReference>
<reference evidence="4 5" key="1">
    <citation type="journal article" date="2017" name="Syst. Appl. Microbiol.">
        <title>Soybeans inoculated with root zone soils of Canadian native legumes harbour diverse and novel Bradyrhizobium spp. that possess agricultural potential.</title>
        <authorList>
            <person name="Bromfield E.S.P."/>
            <person name="Cloutier S."/>
            <person name="Tambong J.T."/>
            <person name="Tran Thi T.V."/>
        </authorList>
    </citation>
    <scope>NUCLEOTIDE SEQUENCE [LARGE SCALE GENOMIC DNA]</scope>
    <source>
        <strain evidence="4 5">323S2</strain>
    </source>
</reference>
<geneLocation type="plasmid" evidence="4 5">
    <name>pBb323S2c</name>
</geneLocation>
<evidence type="ECO:0000256" key="1">
    <source>
        <dbReference type="SAM" id="MobiDB-lite"/>
    </source>
</evidence>
<proteinExistence type="predicted"/>
<gene>
    <name evidence="4" type="ORF">G6321_00003190</name>
    <name evidence="3" type="ORF">G6321_55005</name>
</gene>
<evidence type="ECO:0000313" key="5">
    <source>
        <dbReference type="Proteomes" id="UP000564836"/>
    </source>
</evidence>
<reference evidence="3" key="2">
    <citation type="submission" date="2020-06" db="EMBL/GenBank/DDBJ databases">
        <title>Whole Genome Sequence of Bradyrhizobium sp. Strain 323S2.</title>
        <authorList>
            <person name="Bromfield E.S.P."/>
        </authorList>
    </citation>
    <scope>NUCLEOTIDE SEQUENCE [LARGE SCALE GENOMIC DNA]</scope>
    <source>
        <strain evidence="3">323S2</strain>
    </source>
</reference>
<feature type="region of interest" description="Disordered" evidence="1">
    <location>
        <begin position="290"/>
        <end position="317"/>
    </location>
</feature>
<dbReference type="EMBL" id="CP088279">
    <property type="protein sequence ID" value="UGX89804.1"/>
    <property type="molecule type" value="Genomic_DNA"/>
</dbReference>